<dbReference type="InterPro" id="IPR052016">
    <property type="entry name" value="Bact_Sigma-Reg"/>
</dbReference>
<dbReference type="EMBL" id="MLCF01000025">
    <property type="protein sequence ID" value="OIV38346.1"/>
    <property type="molecule type" value="Genomic_DNA"/>
</dbReference>
<feature type="transmembrane region" description="Helical" evidence="2">
    <location>
        <begin position="33"/>
        <end position="62"/>
    </location>
</feature>
<comment type="caution">
    <text evidence="4">The sequence shown here is derived from an EMBL/GenBank/DDBJ whole genome shotgun (WGS) entry which is preliminary data.</text>
</comment>
<evidence type="ECO:0000259" key="3">
    <source>
        <dbReference type="SMART" id="SM00331"/>
    </source>
</evidence>
<organism evidence="4 5">
    <name type="scientific">Mangrovactinospora gilvigrisea</name>
    <dbReference type="NCBI Taxonomy" id="1428644"/>
    <lineage>
        <taxon>Bacteria</taxon>
        <taxon>Bacillati</taxon>
        <taxon>Actinomycetota</taxon>
        <taxon>Actinomycetes</taxon>
        <taxon>Kitasatosporales</taxon>
        <taxon>Streptomycetaceae</taxon>
        <taxon>Mangrovactinospora</taxon>
    </lineage>
</organism>
<dbReference type="PANTHER" id="PTHR43156">
    <property type="entry name" value="STAGE II SPORULATION PROTEIN E-RELATED"/>
    <property type="match status" value="1"/>
</dbReference>
<dbReference type="FunFam" id="3.60.40.10:FF:000058">
    <property type="entry name" value="Stage II sporulation protein E"/>
    <property type="match status" value="1"/>
</dbReference>
<dbReference type="AlphaFoldDB" id="A0A1J7CF66"/>
<dbReference type="InterPro" id="IPR036457">
    <property type="entry name" value="PPM-type-like_dom_sf"/>
</dbReference>
<keyword evidence="2" id="KW-1133">Transmembrane helix</keyword>
<dbReference type="InterPro" id="IPR001932">
    <property type="entry name" value="PPM-type_phosphatase-like_dom"/>
</dbReference>
<name>A0A1J7CF66_9ACTN</name>
<dbReference type="SMART" id="SM00331">
    <property type="entry name" value="PP2C_SIG"/>
    <property type="match status" value="1"/>
</dbReference>
<feature type="domain" description="PPM-type phosphatase" evidence="3">
    <location>
        <begin position="128"/>
        <end position="352"/>
    </location>
</feature>
<keyword evidence="2" id="KW-0812">Transmembrane</keyword>
<sequence>MRWVAWVPPLIIAVAFAGDFVIPGGYWSSTPLLVAAAPIAAAVSSLRVTVLTAVAAAAAGAGDVYERFQLHRRHFDGVLTAVVIAGLVAVASALVRHRRELALAAVRDVAAAAQRAVLPRPSASVGPFTVAVRYEAADDAAEIGGDLYAVQDTRWGVRFLVGDVRGKGMGAVGAVALLLGAFREAADTAPDLAALVRSLEHSLRREGERRGGDRSIDAVEGFTTALVGETSPDGALLRFAMLGHPPPLLLDRSGHARWLADWEGDLPLSTNLDAPPPRIHRVELPSEALLLLVTDGVTEARNAAGEFYDPVARLAGRRFRTPRQLVDWVAEDVHRHTVGRRGDDMAMLAMRCPAP</sequence>
<evidence type="ECO:0000313" key="5">
    <source>
        <dbReference type="Proteomes" id="UP000243342"/>
    </source>
</evidence>
<reference evidence="4 5" key="1">
    <citation type="submission" date="2016-10" db="EMBL/GenBank/DDBJ databases">
        <title>Genome sequence of Streptomyces gilvigriseus MUSC 26.</title>
        <authorList>
            <person name="Lee L.-H."/>
            <person name="Ser H.-L."/>
        </authorList>
    </citation>
    <scope>NUCLEOTIDE SEQUENCE [LARGE SCALE GENOMIC DNA]</scope>
    <source>
        <strain evidence="4 5">MUSC 26</strain>
    </source>
</reference>
<dbReference type="STRING" id="1428644.BIV57_06390"/>
<gene>
    <name evidence="4" type="ORF">BIV57_06390</name>
</gene>
<dbReference type="GO" id="GO:0016791">
    <property type="term" value="F:phosphatase activity"/>
    <property type="evidence" value="ECO:0007669"/>
    <property type="project" value="TreeGrafter"/>
</dbReference>
<dbReference type="Proteomes" id="UP000243342">
    <property type="component" value="Unassembled WGS sequence"/>
</dbReference>
<keyword evidence="5" id="KW-1185">Reference proteome</keyword>
<accession>A0A1J7CF66</accession>
<evidence type="ECO:0000256" key="2">
    <source>
        <dbReference type="SAM" id="Phobius"/>
    </source>
</evidence>
<evidence type="ECO:0000256" key="1">
    <source>
        <dbReference type="ARBA" id="ARBA00022801"/>
    </source>
</evidence>
<dbReference type="PANTHER" id="PTHR43156:SF2">
    <property type="entry name" value="STAGE II SPORULATION PROTEIN E"/>
    <property type="match status" value="1"/>
</dbReference>
<protein>
    <recommendedName>
        <fullName evidence="3">PPM-type phosphatase domain-containing protein</fullName>
    </recommendedName>
</protein>
<dbReference type="Pfam" id="PF07228">
    <property type="entry name" value="SpoIIE"/>
    <property type="match status" value="1"/>
</dbReference>
<proteinExistence type="predicted"/>
<dbReference type="Gene3D" id="3.60.40.10">
    <property type="entry name" value="PPM-type phosphatase domain"/>
    <property type="match status" value="1"/>
</dbReference>
<evidence type="ECO:0000313" key="4">
    <source>
        <dbReference type="EMBL" id="OIV38346.1"/>
    </source>
</evidence>
<keyword evidence="2" id="KW-0472">Membrane</keyword>
<keyword evidence="1" id="KW-0378">Hydrolase</keyword>
<feature type="transmembrane region" description="Helical" evidence="2">
    <location>
        <begin position="74"/>
        <end position="95"/>
    </location>
</feature>